<evidence type="ECO:0000256" key="6">
    <source>
        <dbReference type="ARBA" id="ARBA00023136"/>
    </source>
</evidence>
<sequence length="342" mass="39607">MWKVDFNKRWPVKQQLLFFKTLADLLHAGFSLQQAVADIVILLPQQKKICDRIANTFARGGTFCASLKHLLDKETFNQLYIAESYGLLYESVRQLSNFLEQKEQQRQRLRAVLLYPIFLLLLITVLIIAFQVFLKPELSAFQTSSNLNLSSSNYSFFGLLGIIGGSSLGLLVVYKKYFGSKHHGYLQRVEQRCRFPFLGGLYRMYCYYYISFNLALLLKSGLDLKKICVFLSEFEHETLLFHMGEELKQVLKKGQEMDQFISHYSFIPQEFTLFLSKGNTVDELSNELMIYAQAVYVKLLQRIERLIGLVQPLLFVVVALLIIITYLSMLLPLYQNLGGMYQ</sequence>
<keyword evidence="6 7" id="KW-0472">Membrane</keyword>
<evidence type="ECO:0000256" key="2">
    <source>
        <dbReference type="ARBA" id="ARBA00005745"/>
    </source>
</evidence>
<comment type="similarity">
    <text evidence="2">Belongs to the GSP F family.</text>
</comment>
<feature type="transmembrane region" description="Helical" evidence="7">
    <location>
        <begin position="313"/>
        <end position="334"/>
    </location>
</feature>
<evidence type="ECO:0000256" key="1">
    <source>
        <dbReference type="ARBA" id="ARBA00004651"/>
    </source>
</evidence>
<dbReference type="PANTHER" id="PTHR30012">
    <property type="entry name" value="GENERAL SECRETION PATHWAY PROTEIN"/>
    <property type="match status" value="1"/>
</dbReference>
<dbReference type="Proteomes" id="UP000051166">
    <property type="component" value="Unassembled WGS sequence"/>
</dbReference>
<feature type="transmembrane region" description="Helical" evidence="7">
    <location>
        <begin position="112"/>
        <end position="134"/>
    </location>
</feature>
<reference evidence="9 10" key="1">
    <citation type="journal article" date="2015" name="Genome Announc.">
        <title>Expanding the biotechnology potential of lactobacilli through comparative genomics of 213 strains and associated genera.</title>
        <authorList>
            <person name="Sun Z."/>
            <person name="Harris H.M."/>
            <person name="McCann A."/>
            <person name="Guo C."/>
            <person name="Argimon S."/>
            <person name="Zhang W."/>
            <person name="Yang X."/>
            <person name="Jeffery I.B."/>
            <person name="Cooney J.C."/>
            <person name="Kagawa T.F."/>
            <person name="Liu W."/>
            <person name="Song Y."/>
            <person name="Salvetti E."/>
            <person name="Wrobel A."/>
            <person name="Rasinkangas P."/>
            <person name="Parkhill J."/>
            <person name="Rea M.C."/>
            <person name="O'Sullivan O."/>
            <person name="Ritari J."/>
            <person name="Douillard F.P."/>
            <person name="Paul Ross R."/>
            <person name="Yang R."/>
            <person name="Briner A.E."/>
            <person name="Felis G.E."/>
            <person name="de Vos W.M."/>
            <person name="Barrangou R."/>
            <person name="Klaenhammer T.R."/>
            <person name="Caufield P.W."/>
            <person name="Cui Y."/>
            <person name="Zhang H."/>
            <person name="O'Toole P.W."/>
        </authorList>
    </citation>
    <scope>NUCLEOTIDE SEQUENCE [LARGE SCALE GENOMIC DNA]</scope>
    <source>
        <strain evidence="9 10">DSM 16230</strain>
    </source>
</reference>
<feature type="domain" description="Type II secretion system protein GspF" evidence="8">
    <location>
        <begin position="18"/>
        <end position="133"/>
    </location>
</feature>
<keyword evidence="4 7" id="KW-0812">Transmembrane</keyword>
<dbReference type="GO" id="GO:0005886">
    <property type="term" value="C:plasma membrane"/>
    <property type="evidence" value="ECO:0007669"/>
    <property type="project" value="UniProtKB-SubCell"/>
</dbReference>
<dbReference type="PATRIC" id="fig|1423801.4.peg.876"/>
<dbReference type="AlphaFoldDB" id="A0A0R1VBA9"/>
<organism evidence="9 10">
    <name type="scientific">Liquorilactobacillus satsumensis DSM 16230 = JCM 12392</name>
    <dbReference type="NCBI Taxonomy" id="1423801"/>
    <lineage>
        <taxon>Bacteria</taxon>
        <taxon>Bacillati</taxon>
        <taxon>Bacillota</taxon>
        <taxon>Bacilli</taxon>
        <taxon>Lactobacillales</taxon>
        <taxon>Lactobacillaceae</taxon>
        <taxon>Liquorilactobacillus</taxon>
    </lineage>
</organism>
<evidence type="ECO:0000313" key="10">
    <source>
        <dbReference type="Proteomes" id="UP000051166"/>
    </source>
</evidence>
<evidence type="ECO:0000313" key="9">
    <source>
        <dbReference type="EMBL" id="KRM00553.1"/>
    </source>
</evidence>
<protein>
    <submittedName>
        <fullName evidence="9">ComG operon protein 2</fullName>
    </submittedName>
</protein>
<dbReference type="Gene3D" id="1.20.81.30">
    <property type="entry name" value="Type II secretion system (T2SS), domain F"/>
    <property type="match status" value="1"/>
</dbReference>
<evidence type="ECO:0000259" key="8">
    <source>
        <dbReference type="Pfam" id="PF00482"/>
    </source>
</evidence>
<evidence type="ECO:0000256" key="3">
    <source>
        <dbReference type="ARBA" id="ARBA00022475"/>
    </source>
</evidence>
<name>A0A0R1VBA9_9LACO</name>
<dbReference type="STRING" id="1423801.FD50_GL000863"/>
<evidence type="ECO:0000256" key="7">
    <source>
        <dbReference type="SAM" id="Phobius"/>
    </source>
</evidence>
<dbReference type="InterPro" id="IPR018076">
    <property type="entry name" value="T2SS_GspF_dom"/>
</dbReference>
<proteinExistence type="inferred from homology"/>
<dbReference type="InterPro" id="IPR003004">
    <property type="entry name" value="GspF/PilC"/>
</dbReference>
<feature type="domain" description="Type II secretion system protein GspF" evidence="8">
    <location>
        <begin position="213"/>
        <end position="332"/>
    </location>
</feature>
<evidence type="ECO:0000256" key="5">
    <source>
        <dbReference type="ARBA" id="ARBA00022989"/>
    </source>
</evidence>
<dbReference type="Pfam" id="PF00482">
    <property type="entry name" value="T2SSF"/>
    <property type="match status" value="2"/>
</dbReference>
<feature type="transmembrane region" description="Helical" evidence="7">
    <location>
        <begin position="195"/>
        <end position="216"/>
    </location>
</feature>
<keyword evidence="3" id="KW-1003">Cell membrane</keyword>
<gene>
    <name evidence="9" type="ORF">FD50_GL000863</name>
</gene>
<dbReference type="PRINTS" id="PR00812">
    <property type="entry name" value="BCTERIALGSPF"/>
</dbReference>
<feature type="transmembrane region" description="Helical" evidence="7">
    <location>
        <begin position="154"/>
        <end position="174"/>
    </location>
</feature>
<dbReference type="PANTHER" id="PTHR30012:SF0">
    <property type="entry name" value="TYPE II SECRETION SYSTEM PROTEIN F-RELATED"/>
    <property type="match status" value="1"/>
</dbReference>
<comment type="subcellular location">
    <subcellularLocation>
        <location evidence="1">Cell membrane</location>
        <topology evidence="1">Multi-pass membrane protein</topology>
    </subcellularLocation>
</comment>
<keyword evidence="5 7" id="KW-1133">Transmembrane helix</keyword>
<accession>A0A0R1VBA9</accession>
<evidence type="ECO:0000256" key="4">
    <source>
        <dbReference type="ARBA" id="ARBA00022692"/>
    </source>
</evidence>
<dbReference type="EMBL" id="AZFQ01000006">
    <property type="protein sequence ID" value="KRM00553.1"/>
    <property type="molecule type" value="Genomic_DNA"/>
</dbReference>
<dbReference type="InterPro" id="IPR042094">
    <property type="entry name" value="T2SS_GspF_sf"/>
</dbReference>
<keyword evidence="10" id="KW-1185">Reference proteome</keyword>
<comment type="caution">
    <text evidence="9">The sequence shown here is derived from an EMBL/GenBank/DDBJ whole genome shotgun (WGS) entry which is preliminary data.</text>
</comment>